<dbReference type="EMBL" id="MU275946">
    <property type="protein sequence ID" value="KAI0045648.1"/>
    <property type="molecule type" value="Genomic_DNA"/>
</dbReference>
<protein>
    <submittedName>
        <fullName evidence="1">GMC oxidoreductase</fullName>
    </submittedName>
</protein>
<evidence type="ECO:0000313" key="1">
    <source>
        <dbReference type="EMBL" id="KAI0045648.1"/>
    </source>
</evidence>
<comment type="caution">
    <text evidence="1">The sequence shown here is derived from an EMBL/GenBank/DDBJ whole genome shotgun (WGS) entry which is preliminary data.</text>
</comment>
<evidence type="ECO:0000313" key="2">
    <source>
        <dbReference type="Proteomes" id="UP000814033"/>
    </source>
</evidence>
<accession>A0ACB8RNG2</accession>
<keyword evidence="2" id="KW-1185">Reference proteome</keyword>
<proteinExistence type="predicted"/>
<organism evidence="1 2">
    <name type="scientific">Auriscalpium vulgare</name>
    <dbReference type="NCBI Taxonomy" id="40419"/>
    <lineage>
        <taxon>Eukaryota</taxon>
        <taxon>Fungi</taxon>
        <taxon>Dikarya</taxon>
        <taxon>Basidiomycota</taxon>
        <taxon>Agaricomycotina</taxon>
        <taxon>Agaricomycetes</taxon>
        <taxon>Russulales</taxon>
        <taxon>Auriscalpiaceae</taxon>
        <taxon>Auriscalpium</taxon>
    </lineage>
</organism>
<dbReference type="Proteomes" id="UP000814033">
    <property type="component" value="Unassembled WGS sequence"/>
</dbReference>
<reference evidence="1" key="2">
    <citation type="journal article" date="2022" name="New Phytol.">
        <title>Evolutionary transition to the ectomycorrhizal habit in the genomes of a hyperdiverse lineage of mushroom-forming fungi.</title>
        <authorList>
            <person name="Looney B."/>
            <person name="Miyauchi S."/>
            <person name="Morin E."/>
            <person name="Drula E."/>
            <person name="Courty P.E."/>
            <person name="Kohler A."/>
            <person name="Kuo A."/>
            <person name="LaButti K."/>
            <person name="Pangilinan J."/>
            <person name="Lipzen A."/>
            <person name="Riley R."/>
            <person name="Andreopoulos W."/>
            <person name="He G."/>
            <person name="Johnson J."/>
            <person name="Nolan M."/>
            <person name="Tritt A."/>
            <person name="Barry K.W."/>
            <person name="Grigoriev I.V."/>
            <person name="Nagy L.G."/>
            <person name="Hibbett D."/>
            <person name="Henrissat B."/>
            <person name="Matheny P.B."/>
            <person name="Labbe J."/>
            <person name="Martin F.M."/>
        </authorList>
    </citation>
    <scope>NUCLEOTIDE SEQUENCE</scope>
    <source>
        <strain evidence="1">FP105234-sp</strain>
    </source>
</reference>
<name>A0ACB8RNG2_9AGAM</name>
<gene>
    <name evidence="1" type="ORF">FA95DRAFT_1495246</name>
</gene>
<sequence>MFSAIFLTLLSVALAVNGALYTHPTHLTSKSYDYIICLTFSRRSAGVGGGVVAHRLSENPDIRILLIEAGPSNEGILPVQVPLLCTSLNPDTAYDWNYTTTPQTGLNGTVLDYPRGRLLGGSSSINYMLWTRGSRDDYDRLARVSGDAGWAWDALVPFMKSVETLAPAVDGHNISGEVDPSVHGTSGPLTVSMSMSVPTDRLVIGATQQLEEFPFVEDMNSGSPIGMGYGQSSIRNGTRDSSATAYIQPALARHKNLDVLLNSHVLRVLKTGSVNGVPVFRGVQFATSANATVFTLNAAREVILSAGAIATPQLLLLSGIGNSARLKETGIRAIVDLPDVGQHMQDHPLVANIFNTSSQDITTDDIQRNSTLAAEELTQWQTSRKGFMTMTIATQIGWFRVRDNSSIFARGDPSAGPTSPHYEMIISDGFAASRETFPNTGRFFTVVTALVSPASRGSVTLASTNPFDNPIVDPNFFSAPVDIAIMREAIKASRRLVSAPVFADYITGEFPLLAAAQTDAEIEAYARSYATTVLHPVGTAAMSAFNASNGVVNPDLTVKGTIGLRVVDSSIFPFIPAAHTQAPTYIIAERAASIIASHGSVPFTESFLPV</sequence>
<reference evidence="1" key="1">
    <citation type="submission" date="2021-02" db="EMBL/GenBank/DDBJ databases">
        <authorList>
            <consortium name="DOE Joint Genome Institute"/>
            <person name="Ahrendt S."/>
            <person name="Looney B.P."/>
            <person name="Miyauchi S."/>
            <person name="Morin E."/>
            <person name="Drula E."/>
            <person name="Courty P.E."/>
            <person name="Chicoki N."/>
            <person name="Fauchery L."/>
            <person name="Kohler A."/>
            <person name="Kuo A."/>
            <person name="Labutti K."/>
            <person name="Pangilinan J."/>
            <person name="Lipzen A."/>
            <person name="Riley R."/>
            <person name="Andreopoulos W."/>
            <person name="He G."/>
            <person name="Johnson J."/>
            <person name="Barry K.W."/>
            <person name="Grigoriev I.V."/>
            <person name="Nagy L."/>
            <person name="Hibbett D."/>
            <person name="Henrissat B."/>
            <person name="Matheny P.B."/>
            <person name="Labbe J."/>
            <person name="Martin F."/>
        </authorList>
    </citation>
    <scope>NUCLEOTIDE SEQUENCE</scope>
    <source>
        <strain evidence="1">FP105234-sp</strain>
    </source>
</reference>